<evidence type="ECO:0000313" key="8">
    <source>
        <dbReference type="EMBL" id="CAF4561554.1"/>
    </source>
</evidence>
<dbReference type="EMBL" id="CAJOBO010002371">
    <property type="protein sequence ID" value="CAF4447284.1"/>
    <property type="molecule type" value="Genomic_DNA"/>
</dbReference>
<dbReference type="SMART" id="SM00028">
    <property type="entry name" value="TPR"/>
    <property type="match status" value="3"/>
</dbReference>
<dbReference type="SUPFAM" id="SSF48452">
    <property type="entry name" value="TPR-like"/>
    <property type="match status" value="1"/>
</dbReference>
<dbReference type="EMBL" id="CAJNYU010001528">
    <property type="protein sequence ID" value="CAF3444843.1"/>
    <property type="molecule type" value="Genomic_DNA"/>
</dbReference>
<dbReference type="AlphaFoldDB" id="A0A820SAC0"/>
<sequence>MSDPLTYDSFQDPHLQNYFQNKNIRKHLRKTGLINRYNEIIPYKEYQATVNQRSRQEHIRALLSHGVVQRVIDLERSRQANIRNQFEATAKRMLVENIKESKQPYRQLPSKDFHLLNRPKTSFSNTTFQIYQQQIKAVDENKKSPSRVSFVYPTRLSPRTSISTRAKTTKIIKSNVNLKNHSQITMVYLGSQTHIDYDQSLQQQNSSEIIVMQQHCGGENLILFKKNLQQNEKFTFESRRHFAYPFALSLYVNGLIDCRISVCCEYKHKIGLPLGGKRASFAILNVQGGKPCQTCRFNEYMSNSLLSKHKTYDKSSVTTDKSKNEPIYEINPERLLCTPTPCDERENETTNSNESDEYRQAEQIYENLLMKINDNLNWKENSRFQWQLANICKEGLGDYDRALDHYLISLETLCQYISPLDLKLRNLYLSIGHIFLLQGKLKNHLAIDYFQRVLNIDYSTNNKTSKTYLITDHNYLGLLYQSEENFSQALFHFKKALKYILLIKSTETFNSIPISNSNENDYLINRTIYDRKALEALSINNLANISEIHFNLAITYQNLGQKQNAFKHTEKALQLSTDDQKKFNIYQNYFNKLQQI</sequence>
<reference evidence="6" key="1">
    <citation type="submission" date="2021-02" db="EMBL/GenBank/DDBJ databases">
        <authorList>
            <person name="Nowell W R."/>
        </authorList>
    </citation>
    <scope>NUCLEOTIDE SEQUENCE</scope>
</reference>
<dbReference type="Proteomes" id="UP000663869">
    <property type="component" value="Unassembled WGS sequence"/>
</dbReference>
<dbReference type="EMBL" id="CAJNXB010003242">
    <property type="protein sequence ID" value="CAF3302690.1"/>
    <property type="molecule type" value="Genomic_DNA"/>
</dbReference>
<evidence type="ECO:0000313" key="3">
    <source>
        <dbReference type="EMBL" id="CAF3302690.1"/>
    </source>
</evidence>
<dbReference type="InterPro" id="IPR027962">
    <property type="entry name" value="ERICH3"/>
</dbReference>
<dbReference type="Pfam" id="PF13181">
    <property type="entry name" value="TPR_8"/>
    <property type="match status" value="1"/>
</dbReference>
<protein>
    <recommendedName>
        <fullName evidence="2">DUF4590 domain-containing protein</fullName>
    </recommendedName>
</protein>
<evidence type="ECO:0000256" key="1">
    <source>
        <dbReference type="PROSITE-ProRule" id="PRU00339"/>
    </source>
</evidence>
<evidence type="ECO:0000259" key="2">
    <source>
        <dbReference type="Pfam" id="PF15257"/>
    </source>
</evidence>
<organism evidence="6 9">
    <name type="scientific">Rotaria socialis</name>
    <dbReference type="NCBI Taxonomy" id="392032"/>
    <lineage>
        <taxon>Eukaryota</taxon>
        <taxon>Metazoa</taxon>
        <taxon>Spiralia</taxon>
        <taxon>Gnathifera</taxon>
        <taxon>Rotifera</taxon>
        <taxon>Eurotatoria</taxon>
        <taxon>Bdelloidea</taxon>
        <taxon>Philodinida</taxon>
        <taxon>Philodinidae</taxon>
        <taxon>Rotaria</taxon>
    </lineage>
</organism>
<dbReference type="EMBL" id="CAJOBP010004872">
    <property type="protein sequence ID" value="CAF4453597.1"/>
    <property type="molecule type" value="Genomic_DNA"/>
</dbReference>
<dbReference type="Proteomes" id="UP000663851">
    <property type="component" value="Unassembled WGS sequence"/>
</dbReference>
<dbReference type="OrthoDB" id="120976at2759"/>
<dbReference type="PROSITE" id="PS50005">
    <property type="entry name" value="TPR"/>
    <property type="match status" value="1"/>
</dbReference>
<dbReference type="PANTHER" id="PTHR23034:SF2">
    <property type="entry name" value="GLUTAMATE-RICH PROTEIN 3"/>
    <property type="match status" value="1"/>
</dbReference>
<accession>A0A820SAC0</accession>
<evidence type="ECO:0000313" key="9">
    <source>
        <dbReference type="Proteomes" id="UP000663851"/>
    </source>
</evidence>
<dbReference type="Pfam" id="PF15257">
    <property type="entry name" value="DUF4590"/>
    <property type="match status" value="1"/>
</dbReference>
<dbReference type="Proteomes" id="UP000663862">
    <property type="component" value="Unassembled WGS sequence"/>
</dbReference>
<dbReference type="PANTHER" id="PTHR23034">
    <property type="entry name" value="GLUTAMATE-RICH PROTEIN 3"/>
    <property type="match status" value="1"/>
</dbReference>
<comment type="caution">
    <text evidence="6">The sequence shown here is derived from an EMBL/GenBank/DDBJ whole genome shotgun (WGS) entry which is preliminary data.</text>
</comment>
<dbReference type="InterPro" id="IPR048257">
    <property type="entry name" value="DUF4590"/>
</dbReference>
<dbReference type="InterPro" id="IPR019734">
    <property type="entry name" value="TPR_rpt"/>
</dbReference>
<evidence type="ECO:0000313" key="10">
    <source>
        <dbReference type="Proteomes" id="UP000663873"/>
    </source>
</evidence>
<evidence type="ECO:0000313" key="7">
    <source>
        <dbReference type="EMBL" id="CAF4453597.1"/>
    </source>
</evidence>
<gene>
    <name evidence="5" type="ORF">FME351_LOCUS12956</name>
    <name evidence="6" type="ORF">HFQ381_LOCUS23603</name>
    <name evidence="4" type="ORF">LUA448_LOCUS14335</name>
    <name evidence="3" type="ORF">TIS948_LOCUS18495</name>
    <name evidence="8" type="ORF">TSG867_LOCUS25341</name>
    <name evidence="7" type="ORF">UJA718_LOCUS22962</name>
</gene>
<dbReference type="Proteomes" id="UP000663833">
    <property type="component" value="Unassembled WGS sequence"/>
</dbReference>
<dbReference type="EMBL" id="CAJOBQ010002462">
    <property type="protein sequence ID" value="CAF4561554.1"/>
    <property type="molecule type" value="Genomic_DNA"/>
</dbReference>
<dbReference type="Proteomes" id="UP000663873">
    <property type="component" value="Unassembled WGS sequence"/>
</dbReference>
<name>A0A820SAC0_9BILA</name>
<keyword evidence="1" id="KW-0802">TPR repeat</keyword>
<dbReference type="EMBL" id="CAJNYD010001803">
    <property type="protein sequence ID" value="CAF3365344.1"/>
    <property type="molecule type" value="Genomic_DNA"/>
</dbReference>
<feature type="domain" description="DUF4590" evidence="2">
    <location>
        <begin position="203"/>
        <end position="301"/>
    </location>
</feature>
<evidence type="ECO:0000313" key="5">
    <source>
        <dbReference type="EMBL" id="CAF3444843.1"/>
    </source>
</evidence>
<feature type="repeat" description="TPR" evidence="1">
    <location>
        <begin position="546"/>
        <end position="579"/>
    </location>
</feature>
<proteinExistence type="predicted"/>
<evidence type="ECO:0000313" key="6">
    <source>
        <dbReference type="EMBL" id="CAF4447284.1"/>
    </source>
</evidence>
<dbReference type="Proteomes" id="UP000663825">
    <property type="component" value="Unassembled WGS sequence"/>
</dbReference>
<dbReference type="Gene3D" id="1.25.40.10">
    <property type="entry name" value="Tetratricopeptide repeat domain"/>
    <property type="match status" value="2"/>
</dbReference>
<keyword evidence="10" id="KW-1185">Reference proteome</keyword>
<evidence type="ECO:0000313" key="4">
    <source>
        <dbReference type="EMBL" id="CAF3365344.1"/>
    </source>
</evidence>
<dbReference type="InterPro" id="IPR011990">
    <property type="entry name" value="TPR-like_helical_dom_sf"/>
</dbReference>